<dbReference type="PANTHER" id="PTHR45436:SF4">
    <property type="entry name" value="SENSOR PROTEIN PHOQ"/>
    <property type="match status" value="1"/>
</dbReference>
<reference evidence="12 13" key="1">
    <citation type="submission" date="2023-09" db="EMBL/GenBank/DDBJ databases">
        <authorList>
            <person name="Rey-Velasco X."/>
        </authorList>
    </citation>
    <scope>NUCLEOTIDE SEQUENCE [LARGE SCALE GENOMIC DNA]</scope>
    <source>
        <strain evidence="12 13">W409</strain>
    </source>
</reference>
<gene>
    <name evidence="12" type="ORF">RM544_01110</name>
</gene>
<comment type="catalytic activity">
    <reaction evidence="1">
        <text>ATP + protein L-histidine = ADP + protein N-phospho-L-histidine.</text>
        <dbReference type="EC" id="2.7.13.3"/>
    </reaction>
</comment>
<dbReference type="InterPro" id="IPR036890">
    <property type="entry name" value="HATPase_C_sf"/>
</dbReference>
<dbReference type="EMBL" id="JAVRIE010000001">
    <property type="protein sequence ID" value="MDT0581124.1"/>
    <property type="molecule type" value="Genomic_DNA"/>
</dbReference>
<dbReference type="PRINTS" id="PR00344">
    <property type="entry name" value="BCTRLSENSOR"/>
</dbReference>
<comment type="caution">
    <text evidence="12">The sequence shown here is derived from an EMBL/GenBank/DDBJ whole genome shotgun (WGS) entry which is preliminary data.</text>
</comment>
<keyword evidence="7" id="KW-0418">Kinase</keyword>
<evidence type="ECO:0000256" key="7">
    <source>
        <dbReference type="ARBA" id="ARBA00022777"/>
    </source>
</evidence>
<dbReference type="AlphaFoldDB" id="A0AAW8QWF7"/>
<sequence>MKAWSITRRIFLTCFLFVAIFFPAIIFSMQNAYERSLLLAKKEELSTTVFAMISEFEFEDGIASMPSQLFVEDLNLPGSDLVAVIKWRKQQVWQSQSAIDSKIDTRLFGKLFRQTEDQASGKLLFNSDFNPEDPHFALSNTAEFFIDGNFEEVTFLVINAKDKYENELNTFINRLWGWIAVLGFVLLGLIALSLRSVFMPMQKIIARIGQIEHGEIEHITDDYPPELQPLQSSINKLLDSEKLQRERYKKSLDDLAHSIKTPLSVVLGQSNLSEEIKQPVLQIDNIVKRQLKRATINVIGYLPSIDVHPICVSMVDAMEKIHRDKSLTLHVDTPSPAPLSIDQTDFMEILGNLLDNACKAAKKEVVIKYERDADLTKVSVIDDGDGISQEEIDTITTRGKRLDSYSEGQGLGLALVVDMLDTYGGQLTIVSYKTHKDDLIKHPRRGSTFTIHLPTQRSILDN</sequence>
<keyword evidence="12" id="KW-0067">ATP-binding</keyword>
<dbReference type="Gene3D" id="1.10.287.130">
    <property type="match status" value="1"/>
</dbReference>
<dbReference type="RefSeq" id="WP_311359938.1">
    <property type="nucleotide sequence ID" value="NZ_JAVRIE010000001.1"/>
</dbReference>
<keyword evidence="12" id="KW-0547">Nucleotide-binding</keyword>
<dbReference type="InterPro" id="IPR005467">
    <property type="entry name" value="His_kinase_dom"/>
</dbReference>
<dbReference type="GO" id="GO:0005524">
    <property type="term" value="F:ATP binding"/>
    <property type="evidence" value="ECO:0007669"/>
    <property type="project" value="UniProtKB-KW"/>
</dbReference>
<keyword evidence="8 10" id="KW-1133">Transmembrane helix</keyword>
<keyword evidence="4" id="KW-0597">Phosphoprotein</keyword>
<evidence type="ECO:0000256" key="3">
    <source>
        <dbReference type="ARBA" id="ARBA00012438"/>
    </source>
</evidence>
<evidence type="ECO:0000256" key="4">
    <source>
        <dbReference type="ARBA" id="ARBA00022553"/>
    </source>
</evidence>
<accession>A0AAW8QWF7</accession>
<dbReference type="GO" id="GO:0004673">
    <property type="term" value="F:protein histidine kinase activity"/>
    <property type="evidence" value="ECO:0007669"/>
    <property type="project" value="UniProtKB-EC"/>
</dbReference>
<evidence type="ECO:0000313" key="12">
    <source>
        <dbReference type="EMBL" id="MDT0581124.1"/>
    </source>
</evidence>
<evidence type="ECO:0000256" key="6">
    <source>
        <dbReference type="ARBA" id="ARBA00022692"/>
    </source>
</evidence>
<dbReference type="Pfam" id="PF02518">
    <property type="entry name" value="HATPase_c"/>
    <property type="match status" value="1"/>
</dbReference>
<keyword evidence="9 10" id="KW-0472">Membrane</keyword>
<dbReference type="Proteomes" id="UP001249020">
    <property type="component" value="Unassembled WGS sequence"/>
</dbReference>
<name>A0AAW8QWF7_9ALTE</name>
<keyword evidence="6 10" id="KW-0812">Transmembrane</keyword>
<evidence type="ECO:0000256" key="2">
    <source>
        <dbReference type="ARBA" id="ARBA00004370"/>
    </source>
</evidence>
<evidence type="ECO:0000256" key="10">
    <source>
        <dbReference type="SAM" id="Phobius"/>
    </source>
</evidence>
<proteinExistence type="predicted"/>
<protein>
    <recommendedName>
        <fullName evidence="3">histidine kinase</fullName>
        <ecNumber evidence="3">2.7.13.3</ecNumber>
    </recommendedName>
</protein>
<dbReference type="InterPro" id="IPR003594">
    <property type="entry name" value="HATPase_dom"/>
</dbReference>
<dbReference type="PROSITE" id="PS50109">
    <property type="entry name" value="HIS_KIN"/>
    <property type="match status" value="1"/>
</dbReference>
<dbReference type="InterPro" id="IPR004358">
    <property type="entry name" value="Sig_transdc_His_kin-like_C"/>
</dbReference>
<feature type="domain" description="Histidine kinase" evidence="11">
    <location>
        <begin position="254"/>
        <end position="457"/>
    </location>
</feature>
<feature type="transmembrane region" description="Helical" evidence="10">
    <location>
        <begin position="175"/>
        <end position="198"/>
    </location>
</feature>
<evidence type="ECO:0000259" key="11">
    <source>
        <dbReference type="PROSITE" id="PS50109"/>
    </source>
</evidence>
<evidence type="ECO:0000256" key="8">
    <source>
        <dbReference type="ARBA" id="ARBA00022989"/>
    </source>
</evidence>
<keyword evidence="5" id="KW-0808">Transferase</keyword>
<dbReference type="GO" id="GO:0000160">
    <property type="term" value="P:phosphorelay signal transduction system"/>
    <property type="evidence" value="ECO:0007669"/>
    <property type="project" value="TreeGrafter"/>
</dbReference>
<keyword evidence="13" id="KW-1185">Reference proteome</keyword>
<dbReference type="SMART" id="SM00387">
    <property type="entry name" value="HATPase_c"/>
    <property type="match status" value="1"/>
</dbReference>
<evidence type="ECO:0000256" key="1">
    <source>
        <dbReference type="ARBA" id="ARBA00000085"/>
    </source>
</evidence>
<evidence type="ECO:0000256" key="5">
    <source>
        <dbReference type="ARBA" id="ARBA00022679"/>
    </source>
</evidence>
<dbReference type="EC" id="2.7.13.3" evidence="3"/>
<dbReference type="Gene3D" id="3.30.565.10">
    <property type="entry name" value="Histidine kinase-like ATPase, C-terminal domain"/>
    <property type="match status" value="1"/>
</dbReference>
<dbReference type="SUPFAM" id="SSF55874">
    <property type="entry name" value="ATPase domain of HSP90 chaperone/DNA topoisomerase II/histidine kinase"/>
    <property type="match status" value="1"/>
</dbReference>
<dbReference type="PANTHER" id="PTHR45436">
    <property type="entry name" value="SENSOR HISTIDINE KINASE YKOH"/>
    <property type="match status" value="1"/>
</dbReference>
<evidence type="ECO:0000313" key="13">
    <source>
        <dbReference type="Proteomes" id="UP001249020"/>
    </source>
</evidence>
<organism evidence="12 13">
    <name type="scientific">Brumicola blandensis</name>
    <dbReference type="NCBI Taxonomy" id="3075611"/>
    <lineage>
        <taxon>Bacteria</taxon>
        <taxon>Pseudomonadati</taxon>
        <taxon>Pseudomonadota</taxon>
        <taxon>Gammaproteobacteria</taxon>
        <taxon>Alteromonadales</taxon>
        <taxon>Alteromonadaceae</taxon>
        <taxon>Brumicola</taxon>
    </lineage>
</organism>
<dbReference type="GO" id="GO:0005886">
    <property type="term" value="C:plasma membrane"/>
    <property type="evidence" value="ECO:0007669"/>
    <property type="project" value="TreeGrafter"/>
</dbReference>
<dbReference type="InterPro" id="IPR050428">
    <property type="entry name" value="TCS_sensor_his_kinase"/>
</dbReference>
<comment type="subcellular location">
    <subcellularLocation>
        <location evidence="2">Membrane</location>
    </subcellularLocation>
</comment>
<evidence type="ECO:0000256" key="9">
    <source>
        <dbReference type="ARBA" id="ARBA00023136"/>
    </source>
</evidence>